<comment type="subcellular location">
    <subcellularLocation>
        <location evidence="1">Endoplasmic reticulum membrane</location>
        <topology evidence="1">Multi-pass membrane protein</topology>
    </subcellularLocation>
</comment>
<feature type="transmembrane region" description="Helical" evidence="11">
    <location>
        <begin position="207"/>
        <end position="225"/>
    </location>
</feature>
<dbReference type="OrthoDB" id="377083at2759"/>
<sequence>MRVPLSSLTLSFSIDNRKLGESIILLASLLFSAYKLTRYPTPNIPILANQNTHTWLAIELQILSAISFIYIIWTHSKLSNHRNTTPTNHRPIVSVSSLPLRPDSPRLQDSIRRPSFAIWSKSDFGYIWMSVPKNYRDCRDDGILTGLLLGPLIAASLLFSSIKQISFGADTLPAGWVIEVPVVLQNSQSTVLSANAALLSRYSLVDLSTFCSTILLFHVCASWWVEGRMSKDGNVFEGERASVPRSEGRRSWYYILFALGTSVMMILLKIILALYHIKLWNYLNIFEAVVASFFYQFTLYVGLRLAHRGFTLGELGLTCFGGTALCLEFLNITIARIWPVTTPYIRTYRLPTPLLIFQIALIVGSFLTGFLLSPFLVLSRNNAQRPVHRLRFPQEKERNRRYYALGFYLGTILIVALLIGLWTRWCLGNRSPWLWVIFRIVEGKKKWTRPALLSYWALLGIISVAGWNRQLARSRRFRPRNSASAAEAMSALNSADTLTSASPADTTTNHTSSLAPSSSGPLGMTFPTSFPNMPNLPNGANMSNVATELLDAADKRVPTLGLNARRKFFHGLAVVMFVPGIAVDPAFTHLSFSAAFALFTFAEYIRYFAIYPFGASLHLFMNEFLDHRDGGTAILSHFYLLTGCAGSVWLEGPSQLLQFTGILTLGLGDAAASIVGRRLGIHKWSPTTSKTLEGSLAFGILVYMAALLLRLTGYVEPFSSVRYLTAVAIAAVLEALSDQNDNLTLPLYMWSVLVTAEV</sequence>
<dbReference type="GO" id="GO:0043048">
    <property type="term" value="P:dolichyl monophosphate biosynthetic process"/>
    <property type="evidence" value="ECO:0007669"/>
    <property type="project" value="TreeGrafter"/>
</dbReference>
<feature type="compositionally biased region" description="Polar residues" evidence="10">
    <location>
        <begin position="498"/>
        <end position="511"/>
    </location>
</feature>
<evidence type="ECO:0000313" key="12">
    <source>
        <dbReference type="EMBL" id="KDR78911.1"/>
    </source>
</evidence>
<proteinExistence type="inferred from homology"/>
<dbReference type="GO" id="GO:0004168">
    <property type="term" value="F:dolichol kinase activity"/>
    <property type="evidence" value="ECO:0007669"/>
    <property type="project" value="UniProtKB-EC"/>
</dbReference>
<evidence type="ECO:0000256" key="7">
    <source>
        <dbReference type="ARBA" id="ARBA00022824"/>
    </source>
</evidence>
<evidence type="ECO:0000256" key="5">
    <source>
        <dbReference type="ARBA" id="ARBA00022692"/>
    </source>
</evidence>
<dbReference type="PANTHER" id="PTHR13205">
    <property type="entry name" value="TRANSMEMBRANE PROTEIN 15-RELATED"/>
    <property type="match status" value="1"/>
</dbReference>
<evidence type="ECO:0000256" key="2">
    <source>
        <dbReference type="ARBA" id="ARBA00010794"/>
    </source>
</evidence>
<evidence type="ECO:0000256" key="1">
    <source>
        <dbReference type="ARBA" id="ARBA00004477"/>
    </source>
</evidence>
<dbReference type="GO" id="GO:0005789">
    <property type="term" value="C:endoplasmic reticulum membrane"/>
    <property type="evidence" value="ECO:0007669"/>
    <property type="project" value="UniProtKB-SubCell"/>
</dbReference>
<keyword evidence="13" id="KW-1185">Reference proteome</keyword>
<evidence type="ECO:0000256" key="4">
    <source>
        <dbReference type="ARBA" id="ARBA00022679"/>
    </source>
</evidence>
<keyword evidence="8 11" id="KW-1133">Transmembrane helix</keyword>
<feature type="transmembrane region" description="Helical" evidence="11">
    <location>
        <begin position="572"/>
        <end position="598"/>
    </location>
</feature>
<dbReference type="InterPro" id="IPR032974">
    <property type="entry name" value="Polypren_kinase"/>
</dbReference>
<feature type="transmembrane region" description="Helical" evidence="11">
    <location>
        <begin position="315"/>
        <end position="335"/>
    </location>
</feature>
<dbReference type="HOGENOM" id="CLU_012442_0_0_1"/>
<evidence type="ECO:0000256" key="8">
    <source>
        <dbReference type="ARBA" id="ARBA00022989"/>
    </source>
</evidence>
<feature type="transmembrane region" description="Helical" evidence="11">
    <location>
        <begin position="633"/>
        <end position="650"/>
    </location>
</feature>
<keyword evidence="7" id="KW-0256">Endoplasmic reticulum</keyword>
<feature type="transmembrane region" description="Helical" evidence="11">
    <location>
        <begin position="696"/>
        <end position="715"/>
    </location>
</feature>
<name>A0A067T708_GALM3</name>
<comment type="similarity">
    <text evidence="2">Belongs to the polyprenol kinase family.</text>
</comment>
<keyword evidence="9 11" id="KW-0472">Membrane</keyword>
<evidence type="ECO:0000256" key="9">
    <source>
        <dbReference type="ARBA" id="ARBA00023136"/>
    </source>
</evidence>
<feature type="transmembrane region" description="Helical" evidence="11">
    <location>
        <begin position="656"/>
        <end position="675"/>
    </location>
</feature>
<keyword evidence="4" id="KW-0808">Transferase</keyword>
<feature type="transmembrane region" description="Helical" evidence="11">
    <location>
        <begin position="604"/>
        <end position="621"/>
    </location>
</feature>
<dbReference type="Proteomes" id="UP000027222">
    <property type="component" value="Unassembled WGS sequence"/>
</dbReference>
<accession>A0A067T708</accession>
<gene>
    <name evidence="12" type="ORF">GALMADRAFT_64608</name>
</gene>
<evidence type="ECO:0000256" key="11">
    <source>
        <dbReference type="SAM" id="Phobius"/>
    </source>
</evidence>
<dbReference type="EMBL" id="KL142374">
    <property type="protein sequence ID" value="KDR78911.1"/>
    <property type="molecule type" value="Genomic_DNA"/>
</dbReference>
<keyword evidence="5 11" id="KW-0812">Transmembrane</keyword>
<dbReference type="PANTHER" id="PTHR13205:SF15">
    <property type="entry name" value="DOLICHOL KINASE"/>
    <property type="match status" value="1"/>
</dbReference>
<feature type="transmembrane region" description="Helical" evidence="11">
    <location>
        <begin position="453"/>
        <end position="472"/>
    </location>
</feature>
<protein>
    <recommendedName>
        <fullName evidence="3">dolichol kinase</fullName>
        <ecNumber evidence="3">2.7.1.108</ecNumber>
    </recommendedName>
</protein>
<feature type="transmembrane region" description="Helical" evidence="11">
    <location>
        <begin position="355"/>
        <end position="381"/>
    </location>
</feature>
<dbReference type="EC" id="2.7.1.108" evidence="3"/>
<evidence type="ECO:0000256" key="10">
    <source>
        <dbReference type="SAM" id="MobiDB-lite"/>
    </source>
</evidence>
<keyword evidence="6" id="KW-0418">Kinase</keyword>
<feature type="transmembrane region" description="Helical" evidence="11">
    <location>
        <begin position="56"/>
        <end position="73"/>
    </location>
</feature>
<reference evidence="13" key="1">
    <citation type="journal article" date="2014" name="Proc. Natl. Acad. Sci. U.S.A.">
        <title>Extensive sampling of basidiomycete genomes demonstrates inadequacy of the white-rot/brown-rot paradigm for wood decay fungi.</title>
        <authorList>
            <person name="Riley R."/>
            <person name="Salamov A.A."/>
            <person name="Brown D.W."/>
            <person name="Nagy L.G."/>
            <person name="Floudas D."/>
            <person name="Held B.W."/>
            <person name="Levasseur A."/>
            <person name="Lombard V."/>
            <person name="Morin E."/>
            <person name="Otillar R."/>
            <person name="Lindquist E.A."/>
            <person name="Sun H."/>
            <person name="LaButti K.M."/>
            <person name="Schmutz J."/>
            <person name="Jabbour D."/>
            <person name="Luo H."/>
            <person name="Baker S.E."/>
            <person name="Pisabarro A.G."/>
            <person name="Walton J.D."/>
            <person name="Blanchette R.A."/>
            <person name="Henrissat B."/>
            <person name="Martin F."/>
            <person name="Cullen D."/>
            <person name="Hibbett D.S."/>
            <person name="Grigoriev I.V."/>
        </authorList>
    </citation>
    <scope>NUCLEOTIDE SEQUENCE [LARGE SCALE GENOMIC DNA]</scope>
    <source>
        <strain evidence="13">CBS 339.88</strain>
    </source>
</reference>
<evidence type="ECO:0000256" key="6">
    <source>
        <dbReference type="ARBA" id="ARBA00022777"/>
    </source>
</evidence>
<organism evidence="12 13">
    <name type="scientific">Galerina marginata (strain CBS 339.88)</name>
    <dbReference type="NCBI Taxonomy" id="685588"/>
    <lineage>
        <taxon>Eukaryota</taxon>
        <taxon>Fungi</taxon>
        <taxon>Dikarya</taxon>
        <taxon>Basidiomycota</taxon>
        <taxon>Agaricomycotina</taxon>
        <taxon>Agaricomycetes</taxon>
        <taxon>Agaricomycetidae</taxon>
        <taxon>Agaricales</taxon>
        <taxon>Agaricineae</taxon>
        <taxon>Strophariaceae</taxon>
        <taxon>Galerina</taxon>
    </lineage>
</organism>
<evidence type="ECO:0000256" key="3">
    <source>
        <dbReference type="ARBA" id="ARBA00012132"/>
    </source>
</evidence>
<evidence type="ECO:0000313" key="13">
    <source>
        <dbReference type="Proteomes" id="UP000027222"/>
    </source>
</evidence>
<feature type="transmembrane region" description="Helical" evidence="11">
    <location>
        <begin position="402"/>
        <end position="425"/>
    </location>
</feature>
<feature type="region of interest" description="Disordered" evidence="10">
    <location>
        <begin position="498"/>
        <end position="520"/>
    </location>
</feature>
<dbReference type="AlphaFoldDB" id="A0A067T708"/>
<feature type="transmembrane region" description="Helical" evidence="11">
    <location>
        <begin position="252"/>
        <end position="277"/>
    </location>
</feature>
<feature type="transmembrane region" description="Helical" evidence="11">
    <location>
        <begin position="143"/>
        <end position="162"/>
    </location>
</feature>
<dbReference type="STRING" id="685588.A0A067T708"/>
<feature type="transmembrane region" description="Helical" evidence="11">
    <location>
        <begin position="283"/>
        <end position="303"/>
    </location>
</feature>